<reference evidence="2 3" key="1">
    <citation type="submission" date="2019-06" db="EMBL/GenBank/DDBJ databases">
        <title>Wine fermentation using esterase from Monascus purpureus.</title>
        <authorList>
            <person name="Geng C."/>
            <person name="Zhang Y."/>
        </authorList>
    </citation>
    <scope>NUCLEOTIDE SEQUENCE [LARGE SCALE GENOMIC DNA]</scope>
    <source>
        <strain evidence="2">HQ1</strain>
    </source>
</reference>
<sequence length="649" mass="73317">MAAQVPRYQYSPVDSVGGEIRLLTIRPGSPNAPLDLRLDTRRRLTTQSAAPGSPPPPPSYEALSYTWGDQESLVDIPIGSPKQFLSVTRNLAIVLPFLRLPDRDRVIWIDAVCINQSDLQERGLQVQLMADIFQRAVRVVCWVGLESTTSEPALQMIRDISRRVEVDMARQRIWPIGEENKDWADMSNPLPYDVQAAHALSEFFSRAWFERLWVFQEIRLAANGALLQCGSATLEWPRVMKAVWCFHNKPWRSPISAAFQQRLEMVRQLFNSNPTNLALLIRRTVYFKCTDPRDRLYALMSLRRQDERRLHIAVDYTKSPGKVYQSYVHEYVSVLKSLRLLSFCEIQSQSFHPDTPTWVPDWSRPQHANAPRAQQYAAGYMPANITGITEDELRVTGVHVTTVQKATVMDIKTDSDDAATVELIRRCAPPGVLEQHPYPGDGSISMLEAYCCTMCHDTFRNRISPERVLFPSFSESLCTVDAFLRESSPATVQLGSSASHYCRLVRDICAGRSFVLTTDGRMGLAPATAQPGDQIAVILGCRSLMLLRPRLTKRQHQVVGLAYVHGMNNTEPLFGPLPRHYRPVLLCENGHFTEQLFLDTRSNKLDNHDPRLADFDEAEMTPALYFGGKAPSIAALKARGRDLRTLVLV</sequence>
<protein>
    <recommendedName>
        <fullName evidence="1">Heterokaryon incompatibility domain-containing protein</fullName>
    </recommendedName>
</protein>
<dbReference type="OrthoDB" id="4850726at2759"/>
<keyword evidence="3" id="KW-1185">Reference proteome</keyword>
<dbReference type="Pfam" id="PF26639">
    <property type="entry name" value="Het-6_barrel"/>
    <property type="match status" value="1"/>
</dbReference>
<accession>A0A507QSV4</accession>
<evidence type="ECO:0000259" key="1">
    <source>
        <dbReference type="Pfam" id="PF06985"/>
    </source>
</evidence>
<organism evidence="2 3">
    <name type="scientific">Monascus purpureus</name>
    <name type="common">Red mold</name>
    <name type="synonym">Monascus anka</name>
    <dbReference type="NCBI Taxonomy" id="5098"/>
    <lineage>
        <taxon>Eukaryota</taxon>
        <taxon>Fungi</taxon>
        <taxon>Dikarya</taxon>
        <taxon>Ascomycota</taxon>
        <taxon>Pezizomycotina</taxon>
        <taxon>Eurotiomycetes</taxon>
        <taxon>Eurotiomycetidae</taxon>
        <taxon>Eurotiales</taxon>
        <taxon>Aspergillaceae</taxon>
        <taxon>Monascus</taxon>
    </lineage>
</organism>
<dbReference type="STRING" id="5098.A0A507QSV4"/>
<dbReference type="InterPro" id="IPR010730">
    <property type="entry name" value="HET"/>
</dbReference>
<dbReference type="PANTHER" id="PTHR24148:SF73">
    <property type="entry name" value="HET DOMAIN PROTEIN (AFU_ORTHOLOGUE AFUA_8G01020)"/>
    <property type="match status" value="1"/>
</dbReference>
<feature type="domain" description="Heterokaryon incompatibility" evidence="1">
    <location>
        <begin position="60"/>
        <end position="217"/>
    </location>
</feature>
<evidence type="ECO:0000313" key="2">
    <source>
        <dbReference type="EMBL" id="TQB70732.1"/>
    </source>
</evidence>
<gene>
    <name evidence="2" type="ORF">MPDQ_008143</name>
</gene>
<name>A0A507QSV4_MONPU</name>
<dbReference type="EMBL" id="VIFY01000097">
    <property type="protein sequence ID" value="TQB70732.1"/>
    <property type="molecule type" value="Genomic_DNA"/>
</dbReference>
<dbReference type="Proteomes" id="UP000319663">
    <property type="component" value="Unassembled WGS sequence"/>
</dbReference>
<evidence type="ECO:0000313" key="3">
    <source>
        <dbReference type="Proteomes" id="UP000319663"/>
    </source>
</evidence>
<dbReference type="Pfam" id="PF06985">
    <property type="entry name" value="HET"/>
    <property type="match status" value="1"/>
</dbReference>
<dbReference type="InterPro" id="IPR052895">
    <property type="entry name" value="HetReg/Transcr_Mod"/>
</dbReference>
<dbReference type="PANTHER" id="PTHR24148">
    <property type="entry name" value="ANKYRIN REPEAT DOMAIN-CONTAINING PROTEIN 39 HOMOLOG-RELATED"/>
    <property type="match status" value="1"/>
</dbReference>
<comment type="caution">
    <text evidence="2">The sequence shown here is derived from an EMBL/GenBank/DDBJ whole genome shotgun (WGS) entry which is preliminary data.</text>
</comment>
<proteinExistence type="predicted"/>
<dbReference type="AlphaFoldDB" id="A0A507QSV4"/>